<dbReference type="InterPro" id="IPR001525">
    <property type="entry name" value="C5_MeTfrase"/>
</dbReference>
<evidence type="ECO:0000313" key="8">
    <source>
        <dbReference type="EMBL" id="MEJ8280886.1"/>
    </source>
</evidence>
<dbReference type="EC" id="2.1.1.37" evidence="1"/>
<dbReference type="Pfam" id="PF00145">
    <property type="entry name" value="DNA_methylase"/>
    <property type="match status" value="2"/>
</dbReference>
<keyword evidence="9" id="KW-1185">Reference proteome</keyword>
<sequence length="375" mass="39810">MALDQPFAPAPGAVSIVDLFAGPGGLDVAAEWLGLPAVGVEWDPDACATRAAAGLHTVERDVRDVGPGAFPGASVLAGGPPCQTFTVAGTGVGRRALDRVLELVALMADGRDVAERLDTMDDVRTGLVLEPLRWTLDAVSRDEAYEVVVLEQVPAVLPVWEAMAAVLEGVGYRTDTGILRTEQFGVPQTRRRAILVARRGEQPHLPEPTHRPYRSGVDREQGDPRLRPWETMGGTLDRPGPFAVVSNYGTGGDPRARGRRTSQEPSATVTGKIRRNRVIGRGGATGERFTNSEAGLLQTFPHDYPWSGNDIGQQIGNAIPPRLAVHVLAAALDIGLDADALDECVRASWRDAARAPLGRRAADRDLVGAPAGTGS</sequence>
<dbReference type="PROSITE" id="PS51679">
    <property type="entry name" value="SAM_MT_C5"/>
    <property type="match status" value="1"/>
</dbReference>
<feature type="compositionally biased region" description="Basic and acidic residues" evidence="7">
    <location>
        <begin position="203"/>
        <end position="228"/>
    </location>
</feature>
<dbReference type="PRINTS" id="PR00105">
    <property type="entry name" value="C5METTRFRASE"/>
</dbReference>
<evidence type="ECO:0000256" key="6">
    <source>
        <dbReference type="PROSITE-ProRule" id="PRU01016"/>
    </source>
</evidence>
<gene>
    <name evidence="8" type="ORF">WJX68_18230</name>
</gene>
<dbReference type="SUPFAM" id="SSF53335">
    <property type="entry name" value="S-adenosyl-L-methionine-dependent methyltransferases"/>
    <property type="match status" value="1"/>
</dbReference>
<dbReference type="EMBL" id="JBBJUP010000015">
    <property type="protein sequence ID" value="MEJ8280886.1"/>
    <property type="molecule type" value="Genomic_DNA"/>
</dbReference>
<protein>
    <recommendedName>
        <fullName evidence="1">DNA (cytosine-5-)-methyltransferase</fullName>
        <ecNumber evidence="1">2.1.1.37</ecNumber>
    </recommendedName>
</protein>
<evidence type="ECO:0000256" key="1">
    <source>
        <dbReference type="ARBA" id="ARBA00011975"/>
    </source>
</evidence>
<comment type="caution">
    <text evidence="8">The sequence shown here is derived from an EMBL/GenBank/DDBJ whole genome shotgun (WGS) entry which is preliminary data.</text>
</comment>
<dbReference type="Gene3D" id="3.40.50.150">
    <property type="entry name" value="Vaccinia Virus protein VP39"/>
    <property type="match status" value="1"/>
</dbReference>
<keyword evidence="4 6" id="KW-0949">S-adenosyl-L-methionine</keyword>
<keyword evidence="3 6" id="KW-0808">Transferase</keyword>
<evidence type="ECO:0000256" key="5">
    <source>
        <dbReference type="ARBA" id="ARBA00022747"/>
    </source>
</evidence>
<proteinExistence type="inferred from homology"/>
<organism evidence="8 9">
    <name type="scientific">Pseudonocardia spirodelae</name>
    <dbReference type="NCBI Taxonomy" id="3133431"/>
    <lineage>
        <taxon>Bacteria</taxon>
        <taxon>Bacillati</taxon>
        <taxon>Actinomycetota</taxon>
        <taxon>Actinomycetes</taxon>
        <taxon>Pseudonocardiales</taxon>
        <taxon>Pseudonocardiaceae</taxon>
        <taxon>Pseudonocardia</taxon>
    </lineage>
</organism>
<comment type="similarity">
    <text evidence="6">Belongs to the class I-like SAM-binding methyltransferase superfamily. C5-methyltransferase family.</text>
</comment>
<dbReference type="InterPro" id="IPR029063">
    <property type="entry name" value="SAM-dependent_MTases_sf"/>
</dbReference>
<dbReference type="InterPro" id="IPR050390">
    <property type="entry name" value="C5-Methyltransferase"/>
</dbReference>
<reference evidence="8 9" key="1">
    <citation type="submission" date="2024-03" db="EMBL/GenBank/DDBJ databases">
        <title>Draft genome sequence of Pseudonocardia sp. DW16-2.</title>
        <authorList>
            <person name="Duangmal K."/>
        </authorList>
    </citation>
    <scope>NUCLEOTIDE SEQUENCE [LARGE SCALE GENOMIC DNA]</scope>
    <source>
        <strain evidence="8 9">DW16-2</strain>
    </source>
</reference>
<name>A0ABU8TA97_9PSEU</name>
<dbReference type="PANTHER" id="PTHR10629:SF52">
    <property type="entry name" value="DNA (CYTOSINE-5)-METHYLTRANSFERASE 1"/>
    <property type="match status" value="1"/>
</dbReference>
<dbReference type="GO" id="GO:0008168">
    <property type="term" value="F:methyltransferase activity"/>
    <property type="evidence" value="ECO:0007669"/>
    <property type="project" value="UniProtKB-KW"/>
</dbReference>
<accession>A0ABU8TA97</accession>
<feature type="active site" evidence="6">
    <location>
        <position position="82"/>
    </location>
</feature>
<dbReference type="Proteomes" id="UP001364211">
    <property type="component" value="Unassembled WGS sequence"/>
</dbReference>
<feature type="region of interest" description="Disordered" evidence="7">
    <location>
        <begin position="203"/>
        <end position="234"/>
    </location>
</feature>
<dbReference type="GO" id="GO:0032259">
    <property type="term" value="P:methylation"/>
    <property type="evidence" value="ECO:0007669"/>
    <property type="project" value="UniProtKB-KW"/>
</dbReference>
<evidence type="ECO:0000313" key="9">
    <source>
        <dbReference type="Proteomes" id="UP001364211"/>
    </source>
</evidence>
<evidence type="ECO:0000256" key="4">
    <source>
        <dbReference type="ARBA" id="ARBA00022691"/>
    </source>
</evidence>
<dbReference type="Gene3D" id="3.90.120.10">
    <property type="entry name" value="DNA Methylase, subunit A, domain 2"/>
    <property type="match status" value="1"/>
</dbReference>
<keyword evidence="2 6" id="KW-0489">Methyltransferase</keyword>
<dbReference type="RefSeq" id="WP_340292540.1">
    <property type="nucleotide sequence ID" value="NZ_JBBJUP010000015.1"/>
</dbReference>
<evidence type="ECO:0000256" key="7">
    <source>
        <dbReference type="SAM" id="MobiDB-lite"/>
    </source>
</evidence>
<evidence type="ECO:0000256" key="2">
    <source>
        <dbReference type="ARBA" id="ARBA00022603"/>
    </source>
</evidence>
<evidence type="ECO:0000256" key="3">
    <source>
        <dbReference type="ARBA" id="ARBA00022679"/>
    </source>
</evidence>
<keyword evidence="5" id="KW-0680">Restriction system</keyword>
<dbReference type="PANTHER" id="PTHR10629">
    <property type="entry name" value="CYTOSINE-SPECIFIC METHYLTRANSFERASE"/>
    <property type="match status" value="1"/>
</dbReference>